<keyword evidence="5" id="KW-0489">Methyltransferase</keyword>
<feature type="region of interest" description="Disordered" evidence="3">
    <location>
        <begin position="1"/>
        <end position="29"/>
    </location>
</feature>
<dbReference type="InterPro" id="IPR011006">
    <property type="entry name" value="CheY-like_superfamily"/>
</dbReference>
<reference evidence="6" key="1">
    <citation type="submission" date="2020-05" db="EMBL/GenBank/DDBJ databases">
        <title>Frigoriglobus tundricola gen. nov., sp. nov., a psychrotolerant cellulolytic planctomycete of the family Gemmataceae with two divergent copies of 16S rRNA gene.</title>
        <authorList>
            <person name="Kulichevskaya I.S."/>
            <person name="Ivanova A.A."/>
            <person name="Naumoff D.G."/>
            <person name="Beletsky A.V."/>
            <person name="Rijpstra W.I.C."/>
            <person name="Sinninghe Damste J.S."/>
            <person name="Mardanov A.V."/>
            <person name="Ravin N.V."/>
            <person name="Dedysh S.N."/>
        </authorList>
    </citation>
    <scope>NUCLEOTIDE SEQUENCE [LARGE SCALE GENOMIC DNA]</scope>
    <source>
        <strain evidence="6">PL17</strain>
    </source>
</reference>
<dbReference type="KEGG" id="ftj:FTUN_8175"/>
<dbReference type="InterPro" id="IPR050595">
    <property type="entry name" value="Bact_response_regulator"/>
</dbReference>
<evidence type="ECO:0000256" key="3">
    <source>
        <dbReference type="SAM" id="MobiDB-lite"/>
    </source>
</evidence>
<gene>
    <name evidence="5" type="ORF">FTUN_8175</name>
</gene>
<keyword evidence="1 2" id="KW-0597">Phosphoprotein</keyword>
<name>A0A6M5Z498_9BACT</name>
<evidence type="ECO:0000313" key="5">
    <source>
        <dbReference type="EMBL" id="QJX00545.1"/>
    </source>
</evidence>
<dbReference type="GO" id="GO:0000160">
    <property type="term" value="P:phosphorelay signal transduction system"/>
    <property type="evidence" value="ECO:0007669"/>
    <property type="project" value="InterPro"/>
</dbReference>
<evidence type="ECO:0000256" key="2">
    <source>
        <dbReference type="PROSITE-ProRule" id="PRU00169"/>
    </source>
</evidence>
<feature type="compositionally biased region" description="Polar residues" evidence="3">
    <location>
        <begin position="1"/>
        <end position="28"/>
    </location>
</feature>
<dbReference type="PANTHER" id="PTHR44591:SF3">
    <property type="entry name" value="RESPONSE REGULATORY DOMAIN-CONTAINING PROTEIN"/>
    <property type="match status" value="1"/>
</dbReference>
<keyword evidence="5" id="KW-0808">Transferase</keyword>
<accession>A0A6M5Z498</accession>
<keyword evidence="6" id="KW-1185">Reference proteome</keyword>
<evidence type="ECO:0000313" key="6">
    <source>
        <dbReference type="Proteomes" id="UP000503447"/>
    </source>
</evidence>
<dbReference type="InterPro" id="IPR001789">
    <property type="entry name" value="Sig_transdc_resp-reg_receiver"/>
</dbReference>
<dbReference type="AlphaFoldDB" id="A0A6M5Z498"/>
<proteinExistence type="predicted"/>
<protein>
    <submittedName>
        <fullName evidence="5">Chemotaxis protein methyltransferase CheR</fullName>
    </submittedName>
</protein>
<dbReference type="Pfam" id="PF00072">
    <property type="entry name" value="Response_reg"/>
    <property type="match status" value="1"/>
</dbReference>
<dbReference type="GO" id="GO:0032259">
    <property type="term" value="P:methylation"/>
    <property type="evidence" value="ECO:0007669"/>
    <property type="project" value="UniProtKB-KW"/>
</dbReference>
<dbReference type="RefSeq" id="WP_171475265.1">
    <property type="nucleotide sequence ID" value="NZ_CP053452.2"/>
</dbReference>
<dbReference type="PROSITE" id="PS50110">
    <property type="entry name" value="RESPONSE_REGULATORY"/>
    <property type="match status" value="1"/>
</dbReference>
<dbReference type="PANTHER" id="PTHR44591">
    <property type="entry name" value="STRESS RESPONSE REGULATOR PROTEIN 1"/>
    <property type="match status" value="1"/>
</dbReference>
<feature type="modified residue" description="4-aspartylphosphate" evidence="2">
    <location>
        <position position="81"/>
    </location>
</feature>
<dbReference type="Gene3D" id="3.40.50.2300">
    <property type="match status" value="1"/>
</dbReference>
<evidence type="ECO:0000256" key="1">
    <source>
        <dbReference type="ARBA" id="ARBA00022553"/>
    </source>
</evidence>
<evidence type="ECO:0000259" key="4">
    <source>
        <dbReference type="PROSITE" id="PS50110"/>
    </source>
</evidence>
<dbReference type="SMART" id="SM00448">
    <property type="entry name" value="REC"/>
    <property type="match status" value="1"/>
</dbReference>
<dbReference type="EMBL" id="CP053452">
    <property type="protein sequence ID" value="QJX00545.1"/>
    <property type="molecule type" value="Genomic_DNA"/>
</dbReference>
<dbReference type="GO" id="GO:0008168">
    <property type="term" value="F:methyltransferase activity"/>
    <property type="evidence" value="ECO:0007669"/>
    <property type="project" value="UniProtKB-KW"/>
</dbReference>
<sequence>MTPGLHSSDQFGAHTQGTEPDNEQTSGRSGVRVMCVDDNVDAADSLGTLLTMMGYEVSVAHDAGTALAHVEEFRPQVCILDITLKETDWDGCRLARALRERPGGQDMMLMALTALGDYNNIQRIADSDFDLYFTKPIEMKDLTASLEDFATKGRPKTV</sequence>
<dbReference type="Proteomes" id="UP000503447">
    <property type="component" value="Chromosome"/>
</dbReference>
<dbReference type="SUPFAM" id="SSF52172">
    <property type="entry name" value="CheY-like"/>
    <property type="match status" value="1"/>
</dbReference>
<feature type="domain" description="Response regulatory" evidence="4">
    <location>
        <begin position="32"/>
        <end position="150"/>
    </location>
</feature>
<organism evidence="5 6">
    <name type="scientific">Frigoriglobus tundricola</name>
    <dbReference type="NCBI Taxonomy" id="2774151"/>
    <lineage>
        <taxon>Bacteria</taxon>
        <taxon>Pseudomonadati</taxon>
        <taxon>Planctomycetota</taxon>
        <taxon>Planctomycetia</taxon>
        <taxon>Gemmatales</taxon>
        <taxon>Gemmataceae</taxon>
        <taxon>Frigoriglobus</taxon>
    </lineage>
</organism>